<reference evidence="16 17" key="1">
    <citation type="submission" date="2022-04" db="UniProtKB">
        <authorList>
            <consortium name="RefSeq"/>
        </authorList>
    </citation>
    <scope>IDENTIFICATION</scope>
    <source>
        <strain evidence="16 17">J_2021</strain>
        <tissue evidence="16 17">Erythrocytes</tissue>
    </source>
</reference>
<evidence type="ECO:0000313" key="16">
    <source>
        <dbReference type="RefSeq" id="XP_018114198.1"/>
    </source>
</evidence>
<dbReference type="GO" id="GO:0003723">
    <property type="term" value="F:RNA binding"/>
    <property type="evidence" value="ECO:0007669"/>
    <property type="project" value="UniProtKB-KW"/>
</dbReference>
<evidence type="ECO:0000256" key="6">
    <source>
        <dbReference type="ARBA" id="ARBA00022691"/>
    </source>
</evidence>
<dbReference type="GO" id="GO:0090486">
    <property type="term" value="F:small RNA 2'-O-methyltransferase activity"/>
    <property type="evidence" value="ECO:0007669"/>
    <property type="project" value="UniProtKB-EC"/>
</dbReference>
<evidence type="ECO:0000313" key="17">
    <source>
        <dbReference type="RefSeq" id="XP_018114199.1"/>
    </source>
</evidence>
<dbReference type="RefSeq" id="XP_018114198.1">
    <property type="nucleotide sequence ID" value="XM_018258709.2"/>
</dbReference>
<evidence type="ECO:0000256" key="9">
    <source>
        <dbReference type="ARBA" id="ARBA00022884"/>
    </source>
</evidence>
<dbReference type="OrthoDB" id="2154311at2759"/>
<dbReference type="GO" id="GO:0005634">
    <property type="term" value="C:nucleus"/>
    <property type="evidence" value="ECO:0000318"/>
    <property type="project" value="GO_Central"/>
</dbReference>
<feature type="region of interest" description="Disordered" evidence="14">
    <location>
        <begin position="275"/>
        <end position="298"/>
    </location>
</feature>
<evidence type="ECO:0000256" key="7">
    <source>
        <dbReference type="ARBA" id="ARBA00022723"/>
    </source>
</evidence>
<dbReference type="RefSeq" id="XP_018114199.1">
    <property type="nucleotide sequence ID" value="XM_018258710.2"/>
</dbReference>
<evidence type="ECO:0000313" key="15">
    <source>
        <dbReference type="Proteomes" id="UP000186698"/>
    </source>
</evidence>
<dbReference type="STRING" id="8355.A0A1L8GNB2"/>
<keyword evidence="15" id="KW-1185">Reference proteome</keyword>
<keyword evidence="10" id="KW-0943">RNA-mediated gene silencing</keyword>
<dbReference type="InterPro" id="IPR026610">
    <property type="entry name" value="Hen1"/>
</dbReference>
<dbReference type="PANTHER" id="PTHR21404:SF3">
    <property type="entry name" value="SMALL RNA 2'-O-METHYLTRANSFERASE"/>
    <property type="match status" value="1"/>
</dbReference>
<dbReference type="InterPro" id="IPR029063">
    <property type="entry name" value="SAM-dependent_MTases_sf"/>
</dbReference>
<dbReference type="GO" id="GO:0030422">
    <property type="term" value="P:siRNA processing"/>
    <property type="evidence" value="ECO:0000318"/>
    <property type="project" value="GO_Central"/>
</dbReference>
<dbReference type="SUPFAM" id="SSF53335">
    <property type="entry name" value="S-adenosyl-L-methionine-dependent methyltransferases"/>
    <property type="match status" value="1"/>
</dbReference>
<dbReference type="PaxDb" id="8355-A0A1L8GNB2"/>
<keyword evidence="5" id="KW-0808">Transferase</keyword>
<evidence type="ECO:0000256" key="14">
    <source>
        <dbReference type="SAM" id="MobiDB-lite"/>
    </source>
</evidence>
<gene>
    <name evidence="16 17 18 19" type="primary">henmt1.L</name>
</gene>
<dbReference type="EC" id="2.1.1.386" evidence="12"/>
<dbReference type="Proteomes" id="UP000186698">
    <property type="component" value="Chromosome 4L"/>
</dbReference>
<dbReference type="Gene3D" id="3.40.50.150">
    <property type="entry name" value="Vaccinia Virus protein VP39"/>
    <property type="match status" value="1"/>
</dbReference>
<dbReference type="GO" id="GO:0001510">
    <property type="term" value="P:RNA methylation"/>
    <property type="evidence" value="ECO:0007669"/>
    <property type="project" value="InterPro"/>
</dbReference>
<dbReference type="Xenbase" id="XB-GENE-17331102">
    <property type="gene designation" value="henmt1.L"/>
</dbReference>
<evidence type="ECO:0000256" key="10">
    <source>
        <dbReference type="ARBA" id="ARBA00023158"/>
    </source>
</evidence>
<name>A0A1L8GNB2_XENLA</name>
<evidence type="ECO:0000313" key="19">
    <source>
        <dbReference type="Xenbase" id="XB-GENE-17331102"/>
    </source>
</evidence>
<comment type="catalytic activity">
    <reaction evidence="13">
        <text>small RNA 3'-end nucleotide + S-adenosyl-L-methionine = small RNA 3'-end 2'-O-methylnucleotide + S-adenosyl-L-homocysteine + H(+)</text>
        <dbReference type="Rhea" id="RHEA:37887"/>
        <dbReference type="Rhea" id="RHEA-COMP:10415"/>
        <dbReference type="Rhea" id="RHEA-COMP:10416"/>
        <dbReference type="ChEBI" id="CHEBI:15378"/>
        <dbReference type="ChEBI" id="CHEBI:57856"/>
        <dbReference type="ChEBI" id="CHEBI:59789"/>
        <dbReference type="ChEBI" id="CHEBI:74896"/>
        <dbReference type="ChEBI" id="CHEBI:74898"/>
        <dbReference type="EC" id="2.1.1.386"/>
    </reaction>
</comment>
<dbReference type="GO" id="GO:0008173">
    <property type="term" value="F:RNA methyltransferase activity"/>
    <property type="evidence" value="ECO:0000318"/>
    <property type="project" value="GO_Central"/>
</dbReference>
<evidence type="ECO:0000256" key="11">
    <source>
        <dbReference type="ARBA" id="ARBA00029981"/>
    </source>
</evidence>
<dbReference type="Bgee" id="108714449">
    <property type="expression patterns" value="Expressed in testis and 5 other cell types or tissues"/>
</dbReference>
<accession>A0A1L8GNB2</accession>
<dbReference type="RefSeq" id="XP_018114200.1">
    <property type="nucleotide sequence ID" value="XM_018258711.2"/>
</dbReference>
<keyword evidence="7" id="KW-0479">Metal-binding</keyword>
<evidence type="ECO:0000256" key="2">
    <source>
        <dbReference type="ARBA" id="ARBA00009026"/>
    </source>
</evidence>
<dbReference type="AGR" id="Xenbase:XB-GENE-17331102"/>
<evidence type="ECO:0000256" key="4">
    <source>
        <dbReference type="ARBA" id="ARBA00022603"/>
    </source>
</evidence>
<dbReference type="PANTHER" id="PTHR21404">
    <property type="entry name" value="HEN1"/>
    <property type="match status" value="1"/>
</dbReference>
<keyword evidence="8" id="KW-0460">Magnesium</keyword>
<evidence type="ECO:0000256" key="1">
    <source>
        <dbReference type="ARBA" id="ARBA00001946"/>
    </source>
</evidence>
<comment type="similarity">
    <text evidence="2">Belongs to the methyltransferase superfamily. HEN1 family.</text>
</comment>
<evidence type="ECO:0000256" key="13">
    <source>
        <dbReference type="ARBA" id="ARBA00048418"/>
    </source>
</evidence>
<proteinExistence type="inferred from homology"/>
<dbReference type="CTD" id="108714449"/>
<evidence type="ECO:0000256" key="3">
    <source>
        <dbReference type="ARBA" id="ARBA00021330"/>
    </source>
</evidence>
<dbReference type="KEGG" id="xla:108714449"/>
<keyword evidence="6" id="KW-0949">S-adenosyl-L-methionine</keyword>
<protein>
    <recommendedName>
        <fullName evidence="3">Small RNA 2'-O-methyltransferase</fullName>
        <ecNumber evidence="12">2.1.1.386</ecNumber>
    </recommendedName>
    <alternativeName>
        <fullName evidence="11">HEN1 methyltransferase homolog 1</fullName>
    </alternativeName>
</protein>
<organism evidence="18">
    <name type="scientific">Xenopus laevis</name>
    <name type="common">African clawed frog</name>
    <dbReference type="NCBI Taxonomy" id="8355"/>
    <lineage>
        <taxon>Eukaryota</taxon>
        <taxon>Metazoa</taxon>
        <taxon>Chordata</taxon>
        <taxon>Craniata</taxon>
        <taxon>Vertebrata</taxon>
        <taxon>Euteleostomi</taxon>
        <taxon>Amphibia</taxon>
        <taxon>Batrachia</taxon>
        <taxon>Anura</taxon>
        <taxon>Pipoidea</taxon>
        <taxon>Pipidae</taxon>
        <taxon>Xenopodinae</taxon>
        <taxon>Xenopus</taxon>
        <taxon>Xenopus</taxon>
    </lineage>
</organism>
<keyword evidence="4" id="KW-0489">Methyltransferase</keyword>
<dbReference type="GO" id="GO:0005737">
    <property type="term" value="C:cytoplasm"/>
    <property type="evidence" value="ECO:0000318"/>
    <property type="project" value="GO_Central"/>
</dbReference>
<keyword evidence="9" id="KW-0694">RNA-binding</keyword>
<dbReference type="FunFam" id="3.40.50.150:FF:000124">
    <property type="entry name" value="HEN methyltransferase 1"/>
    <property type="match status" value="1"/>
</dbReference>
<dbReference type="OMA" id="HQFVVDF"/>
<evidence type="ECO:0000256" key="5">
    <source>
        <dbReference type="ARBA" id="ARBA00022679"/>
    </source>
</evidence>
<dbReference type="GO" id="GO:0008171">
    <property type="term" value="F:O-methyltransferase activity"/>
    <property type="evidence" value="ECO:0000318"/>
    <property type="project" value="GO_Central"/>
</dbReference>
<comment type="cofactor">
    <cofactor evidence="1">
        <name>Mg(2+)</name>
        <dbReference type="ChEBI" id="CHEBI:18420"/>
    </cofactor>
</comment>
<sequence>MEPVVFKPPLYQQRYQFVKSYVDTYKPKKVADLGCSECALLHTLRFWDCIEVLVGLDIDEDVLRRKMHTLTPLAAHYLEPSKTSLTVNLYQGSVTQKDPALLGFDLITCIELIEHLKADDLADFREVLFGFMAPFTVIISTPNAEFNILLPKCTGFRHPDHKFEWNRREFQSWATEVAECFNYRVEFTGVGEPLQDSKNVGFCSQIAVFTRNYTESEESLKRKMEYKSVYKTVLHAVYPSLQEEKYLRQAVQKVALFHAYQIKANFLQQFIPKEENEESHNTDTEDEEPHNTDNEHGHCMDLKLTSKWPTLPQTEQDENMEPFLQGDTLYVPLQKIFCVPKVKELCGNMDNLRTMITGEATLSTDGNAILYHVDLENSF</sequence>
<dbReference type="GO" id="GO:0046872">
    <property type="term" value="F:metal ion binding"/>
    <property type="evidence" value="ECO:0007669"/>
    <property type="project" value="UniProtKB-KW"/>
</dbReference>
<evidence type="ECO:0000256" key="12">
    <source>
        <dbReference type="ARBA" id="ARBA00035025"/>
    </source>
</evidence>
<evidence type="ECO:0000313" key="18">
    <source>
        <dbReference type="RefSeq" id="XP_018114200.1"/>
    </source>
</evidence>
<dbReference type="GeneID" id="108714449"/>
<dbReference type="GO" id="GO:0034587">
    <property type="term" value="P:piRNA processing"/>
    <property type="evidence" value="ECO:0000318"/>
    <property type="project" value="GO_Central"/>
</dbReference>
<dbReference type="AlphaFoldDB" id="A0A1L8GNB2"/>
<evidence type="ECO:0000256" key="8">
    <source>
        <dbReference type="ARBA" id="ARBA00022842"/>
    </source>
</evidence>